<dbReference type="InterPro" id="IPR016036">
    <property type="entry name" value="Malonyl_transacylase_ACP-bd"/>
</dbReference>
<comment type="caution">
    <text evidence="10">The sequence shown here is derived from an EMBL/GenBank/DDBJ whole genome shotgun (WGS) entry which is preliminary data.</text>
</comment>
<dbReference type="SMART" id="SM00827">
    <property type="entry name" value="PKS_AT"/>
    <property type="match status" value="3"/>
</dbReference>
<dbReference type="InterPro" id="IPR006162">
    <property type="entry name" value="Ppantetheine_attach_site"/>
</dbReference>
<keyword evidence="5" id="KW-0045">Antibiotic biosynthesis</keyword>
<keyword evidence="6" id="KW-0511">Multifunctional enzyme</keyword>
<dbReference type="Gene3D" id="3.40.50.11460">
    <property type="match status" value="2"/>
</dbReference>
<evidence type="ECO:0000256" key="5">
    <source>
        <dbReference type="ARBA" id="ARBA00023194"/>
    </source>
</evidence>
<dbReference type="InterPro" id="IPR014030">
    <property type="entry name" value="Ketoacyl_synth_N"/>
</dbReference>
<dbReference type="SMART" id="SM01294">
    <property type="entry name" value="PKS_PP_betabranch"/>
    <property type="match status" value="3"/>
</dbReference>
<reference evidence="10 11" key="1">
    <citation type="journal article" date="2019" name="Int. J. Syst. Evol. Microbiol.">
        <title>The Global Catalogue of Microorganisms (GCM) 10K type strain sequencing project: providing services to taxonomists for standard genome sequencing and annotation.</title>
        <authorList>
            <consortium name="The Broad Institute Genomics Platform"/>
            <consortium name="The Broad Institute Genome Sequencing Center for Infectious Disease"/>
            <person name="Wu L."/>
            <person name="Ma J."/>
        </authorList>
    </citation>
    <scope>NUCLEOTIDE SEQUENCE [LARGE SCALE GENOMIC DNA]</scope>
    <source>
        <strain evidence="10 11">JCM 16013</strain>
    </source>
</reference>
<evidence type="ECO:0000259" key="8">
    <source>
        <dbReference type="PROSITE" id="PS50075"/>
    </source>
</evidence>
<dbReference type="PANTHER" id="PTHR43775:SF51">
    <property type="entry name" value="INACTIVE PHENOLPHTHIOCEROL SYNTHESIS POLYKETIDE SYNTHASE TYPE I PKS1-RELATED"/>
    <property type="match status" value="1"/>
</dbReference>
<dbReference type="InterPro" id="IPR032821">
    <property type="entry name" value="PKS_assoc"/>
</dbReference>
<proteinExistence type="predicted"/>
<feature type="domain" description="Carrier" evidence="8">
    <location>
        <begin position="4633"/>
        <end position="4708"/>
    </location>
</feature>
<dbReference type="InterPro" id="IPR018201">
    <property type="entry name" value="Ketoacyl_synth_AS"/>
</dbReference>
<evidence type="ECO:0000256" key="2">
    <source>
        <dbReference type="ARBA" id="ARBA00022450"/>
    </source>
</evidence>
<dbReference type="SUPFAM" id="SSF51735">
    <property type="entry name" value="NAD(P)-binding Rossmann-fold domains"/>
    <property type="match status" value="6"/>
</dbReference>
<sequence length="4793" mass="495925">MASEETLRDYLKWATTSLADAQRRLREMEEQSREPVAIIGIGCRFPGGAHDPDSLWELLAAGGDAVAGLPADRGWDLTELRDLESEVEDGAASLSEAGFVYEVGDFDAGFFGISPREAVAMDPQQRLLLETSWEALERAGIDPRSLRGSKTGVFTGAAVSGYGFGKGLDRLLDGHLLTGTASSVVSGRVSYTLGLEGPAVTIDTACSSSLVALHLACQSLRTGECTLALAGGATVLAAPTIFTQFSTQLGLASDGRCKAFGATADGMGVAEGVGMILVERLSDARRNGHPVLAVIRGSAINQDGASNGLTAPNGPSQQRVIRAALANAQLSTADVDVVEAHGTGTTLGDPIEAQALLATYGQDRPADRPMWLGSIKSNIGHLQAAAGVAGVIKMTLALQHGLLPRTLHAEEPSPHIDWTAGNVKLLNEPVVWETGERPRRAGVSGFGMSGTNAHVILEEAPSGAEAETQDPDAEAPAEETVAEAPAPAVLTDANLHAWLVSGRGGDALAAQAGRLREFLLARPPMADSDVAWSLATSRSAFENRAVVIGTGDELTAGLAAITTGQPSGSVVTGVAGASGVGKAVFVFPGQGSQWAGMGRELLAASPVFAARFAECAEALAPFVDWSLYDLLDQQLETADQVQPVLWAMMVSLAAVWQAAGVKPDAVVGHSQGEIAAAVVAGILSLEDGARVVALRSQALRPLAGRGGMLSLALPADAVRERITEFGDRVSVAAVNGASATVVSGEPEALEAIKAAAEAEEIRARIIPVDYASHCAQIDALEAEIKRVLAGVSPTATAVPMISAMSGEWLRGPEADADYWYASLRSPVEFDRAIRTLAAGGHRTFLEISPHPVLTGAIGDTLEDAGVTAPVVAGTLRRDEGGPARLLTSFADAHVRGVAVDWTAVLAPGGYVELPTYAFQHQRYWTQATTDAAVDGTEIGRLAGTEAEARFWAAIEAGDVSGLDQALAIDSSRPLNELLPALAAWRRREQDDCTIADWRYRVSWLPQKTAEARTLSGTWLIAATASEAELTEQCVRTLTSRGAQTVVIPMSADDRDPVALTERITAALAQTPDAEVTGVLSLVSLDETKLDGSPVVTVGVAGLLFLEQALGAAGVGAPLWALTRGAANVTPAEPLRNPLQIQIWGLGRVIGLEHPDRWGGLIDLPPTWDDRVGSRLVAVLADGSEDQVAIRPSGTLIRRLVRAEPRRPRTGTAAATDEAWTPAGTVLVTGATGAIGPRLLDWLGRRHAPHVLIPTRSGPSASNTAALAAKLAEAGTGVTIVSCDLASRDDLAGLLKTWGRTPFPPLTAIIHAANLVHLMPLATTDLEELHVALGAKAAGAVWLDEVTVELGIELEAFILFGSIAATWGGKEHGAYAAGNAFLDALAMDRRARGLTATTVAWGVWDTRDDDEMELPLPEVVKWLMKQGMGFLNPGRALTALEQALADDETFIAVADVDWKLFSPVFSSARSWPLLNEIPEIRQPAAAPVADPAAAGAAGELARRLQDAAPAERIRIVVDVIQGQAAAVLGHASPAQIDPDRAFRDLGFDSLTAIDLRNRLNGATGLTLPSTVVFDYPSATVLAHEIIAQLVGGATAAAAPVAAAASDEPIAIVGMGCRFPGGVATPEQLWELVATGGDAVSGFPANRGWDMAGLFDPDPDNPGTSYVQEGGFLHMAPEFDPAFFGISPREAIAMDPQQRLLLEICWEALERAGIDPDTLRGSATGVFAGASPSGYLGQALTVEGAEGHLITGNITSILSGRVSYTLGLEGPAVTVDTACSSSLVALHLAAQALRSGECTLALAGGVMVMADPAGFVGFSKQRALAADGRCKAFSDDADGMGMGEGAGVLLLERLSDAQRNGHPVLAVVRGSAMNQDGASNGLTAPNGPSQQRVIRAALANAQLTGSEVDVVEAHGTGTALGDPIEAQALLATYGQDHTEDKPLWLGSVKSNIGHAQAAAGVAGIMKMVMALRHATLPRTLHAETPSSHIDWTTGHVRLLNEPVAWPAAGPTRRAGISAFGLSGTNVHVIIEESPGDPGEAARTPAPTPVLAGSDVTAWIVAGRGADALAGQAGRMREFAIAHPELGTGDVAWSLAATRTRFDHRAVVVGKTREELTAGLAAVATHQSSPAVVSGVARSSRVGFLFSGQGAQRAGMGRSLYAASPVFAESFDYVAALLEAELGLPVADVVLGRAKDVDADQTVFAQTGLFAVQVALVDMLTAAGVRPDAVAGHSVGEIAAAWAAGVLSLEDACRLVAHRARLMQSLPEGGAMCSIAATEEEVLETLTERVGIAAVNGPRSVVVSGDAAEVDAVAELWRDRERRVKPLRVSHAFHSIHMDPILDELGSVAAGLEHAPAKVLWAQAASGEIVSETTASYWTDQARGAVRFADAANALAERGVTVFVEIGPDGTLSAIGTAAVPSETGAAFIPLLRSKSPAPVTVTTALARIHVQGVHVDWPAVLGTGRRLDLPTYAFQHQNFWPQVSTTLIQSVGGGASGDTVATAAEGRFWTAVEDGDLAGLEDALAIDTTRPLSELLPALASWRRRERADGAVADWRYRVAWTPVSDPGAAVLSGTWLVVVPAGYETSAQGMLQALAERGAQTVTVQVGPGLPDRGVLTGRLADQVAGPGDSVVSGVLSLLAFDEAPLTEYPAVPSGVAWTVTLAQALGDAGIGAPLWAVTQGAVSTGPGDAPTSVLHAQAQVWGLGRVIGLEHPERWGGLIDLPQTWDERTAARFCSVLAGIGEDQVAVRSTGLQGRRLVRVPQPDSGRWAPGGSVLITGGTGGIGSLVARWAGGRGAERVVLTSRSGATAAGVAALAADLAGSGTFVDVVACDIAQRPQVAGLVNWVCQTGPVLSSVIHAAGVGQGTATADLTIAEQAAVSEVKTLGAVWLDELTEDLDLDAFALFSSVSATWGSGLQPSYAAANAALDALAESRHARGLVGTSVAWGLWAGAGMGAGDAGEQLQRYGLKLMDPELGIRALAQAIDGREVQVTVADVDWERFAPLFTLRRPSPLLELLPEARRALTAAAAEARGGAVAESQSELVRRLTAASRADQERLLIELVRGEAAIVLGHAGAEAVAADQAFASLGFDSVTAMELRNRLNAVTGLTLPATLAFDYPTSVILAEHLRGELLGTGSATAAPVVAAAASDEPIAIVGMGCRLPGGVGGPEQLWDLVTAGTDAISPFPQDRGWEAHEQGLGSADMDYARVGGFVYDAGDFDAPFFGVSPREALAMDPQQRLLLEVSWEALERAGIDPSTLRGTPTGVFAGASSSGYDIGLLLSASGAERTQGHLTTGNAGSVVSGRVAYTLGLEGPAVTIDTACSSSLVALHLACQAIRTGECTMALAGGVTVMATPGAFGDFSKQQGMATDGRCKAFSDDADGTGWAEGAGMILLERLSEAERNGHRVLAVIRGTATNQDGASNGLTAPNGPSQQRVIRAALANAGLTTADVDVVEAHGTGTKLGDPIEAQALLATYGKDRPADRPLWLGTVKSNIGHAQQAAGVSGVIKMVMALRHGVLPRTLHAGNPSTHVDWTAGAVRLLDHEVPWAPGERPRRAGVSAFGMSGTNAHVIVEEAPIIEPADGSAAQEPGAPRVLADAGVPALLVSGRGADALASQAGRLREFVLGREAQVSDVAWSLATTRAAFEHRSVVIGTDRTELAAGLAAVATGQPAAGVVTGSTTAGSIGRSVFVFPGQGSQWAGMGRELLAASPVFAARFAECARALAPFVDWSLYDLLDQQLETADEVQPVLWAMMVSLAAVWQAAGVTPDAVVGHSQGEIAAAVVAGILSLEDGARVVALRSQALKPLAGKGGMLSLALPAAATSDRIEAFGDRVSVAAVNGASATVVSGEREALLEIQAAAEADGVRARMIPVDYASHCAQIDALETEIKRVLAGVTPSGARIPMICTFSGNHGMSGETLAGPEADADYWYASLRSPVEFDRAIRAAAEAGHRTFIEVSPHPVLVGAITDTLDDLDVVAPVVTGTLRRDEGGPARLLTSLAEVHVRGVVVDWTLLLEPAAPIDLPTYAFQHERYWPEVGPALIQAATGGAPADPAEADFWAAVDGGDVHRLAETLAVDGDRLSDVLPALASWRRRERTDSVLNDWRYRITWAPIAENTSPAPEGTWLIVAPAGHETATRNVVQALAERRAETAVVTTDGSGLDRAALAALLTATATAVGAGQEGAAGLPVEAQGAIGLDAIAGVISLTALDENPLPDHPVLATGVAATLVLVQALGDAGIAAPLWVLTRGAVTTGPQDVLTSPTQAQVWGLGRVAGLEHPDRWGGLVDLPEQWDDRAGARLCAIIAGRASGSEEDQVAIRAAGILGRRLVRAPQARTPDPWSPRGTVLVTGGTGGIGGLVARWAAERGAPRLVLTSRSGPSAPDVAESVATLAASGTPVEVVACDVARRDDVAALLAHIKDSGPALSSVVHSAGVGQGTALLDTTVDEQAHVSAAKCAGAAWLDELTAQDDLDAFVTFSSGSAIWGSGLQPAYASANAYLDALAENRRARGLTATSVAWGLWGGVGLAQGDTGEQLQRYGLRVMDPELGIKALARAVDGGDGTITVADVDWSRFAPTFTVHRPSPLLGSVPEARQAMAGFDDTADAGASASASASDLAARLAGLSRAEQDRLLTDVVRAEVAAVLGYASGEAVEAGRPFKDLGVDSVTAVELRNRLNAVTGLKLSSTLVFDYPTSAVLAEHLRARLSPDGAEAAEPVFGELDQLEAVLAGIPADSGVRAEVTARLQTVLSKWLSAQDAPKRDVDTATVTDRLGAASADEVLDFINKEFGMS</sequence>
<evidence type="ECO:0000256" key="7">
    <source>
        <dbReference type="ARBA" id="ARBA00023315"/>
    </source>
</evidence>
<dbReference type="CDD" id="cd08952">
    <property type="entry name" value="KR_1_SDR_x"/>
    <property type="match status" value="3"/>
</dbReference>
<evidence type="ECO:0000256" key="1">
    <source>
        <dbReference type="ARBA" id="ARBA00001957"/>
    </source>
</evidence>
<dbReference type="InterPro" id="IPR041618">
    <property type="entry name" value="PKS_DE"/>
</dbReference>
<dbReference type="InterPro" id="IPR057326">
    <property type="entry name" value="KR_dom"/>
</dbReference>
<evidence type="ECO:0000256" key="3">
    <source>
        <dbReference type="ARBA" id="ARBA00022553"/>
    </source>
</evidence>
<evidence type="ECO:0008006" key="12">
    <source>
        <dbReference type="Google" id="ProtNLM"/>
    </source>
</evidence>
<dbReference type="PROSITE" id="PS00606">
    <property type="entry name" value="KS3_1"/>
    <property type="match status" value="3"/>
</dbReference>
<organism evidence="10 11">
    <name type="scientific">Catenulispora subtropica</name>
    <dbReference type="NCBI Taxonomy" id="450798"/>
    <lineage>
        <taxon>Bacteria</taxon>
        <taxon>Bacillati</taxon>
        <taxon>Actinomycetota</taxon>
        <taxon>Actinomycetes</taxon>
        <taxon>Catenulisporales</taxon>
        <taxon>Catenulisporaceae</taxon>
        <taxon>Catenulispora</taxon>
    </lineage>
</organism>
<dbReference type="InterPro" id="IPR020841">
    <property type="entry name" value="PKS_Beta-ketoAc_synthase_dom"/>
</dbReference>
<dbReference type="SUPFAM" id="SSF52151">
    <property type="entry name" value="FabD/lysophospholipase-like"/>
    <property type="match status" value="3"/>
</dbReference>
<keyword evidence="3" id="KW-0597">Phosphoprotein</keyword>
<keyword evidence="11" id="KW-1185">Reference proteome</keyword>
<dbReference type="SUPFAM" id="SSF47336">
    <property type="entry name" value="ACP-like"/>
    <property type="match status" value="3"/>
</dbReference>
<dbReference type="Pfam" id="PF00109">
    <property type="entry name" value="ketoacyl-synt"/>
    <property type="match status" value="3"/>
</dbReference>
<dbReference type="InterPro" id="IPR020806">
    <property type="entry name" value="PKS_PP-bd"/>
</dbReference>
<dbReference type="Gene3D" id="1.10.1200.10">
    <property type="entry name" value="ACP-like"/>
    <property type="match status" value="3"/>
</dbReference>
<dbReference type="Pfam" id="PF08990">
    <property type="entry name" value="Docking"/>
    <property type="match status" value="1"/>
</dbReference>
<dbReference type="CDD" id="cd00833">
    <property type="entry name" value="PKS"/>
    <property type="match status" value="3"/>
</dbReference>
<protein>
    <recommendedName>
        <fullName evidence="12">Acyl transferase</fullName>
    </recommendedName>
</protein>
<dbReference type="Gene3D" id="3.40.47.10">
    <property type="match status" value="3"/>
</dbReference>
<dbReference type="NCBIfam" id="NF045894">
    <property type="entry name" value="PKS_plus_SDR"/>
    <property type="match status" value="3"/>
</dbReference>
<feature type="domain" description="Carrier" evidence="8">
    <location>
        <begin position="3057"/>
        <end position="3132"/>
    </location>
</feature>
<dbReference type="Pfam" id="PF16197">
    <property type="entry name" value="KAsynt_C_assoc"/>
    <property type="match status" value="3"/>
</dbReference>
<dbReference type="Pfam" id="PF18369">
    <property type="entry name" value="PKS_DE"/>
    <property type="match status" value="3"/>
</dbReference>
<dbReference type="PANTHER" id="PTHR43775">
    <property type="entry name" value="FATTY ACID SYNTHASE"/>
    <property type="match status" value="1"/>
</dbReference>
<dbReference type="InterPro" id="IPR009081">
    <property type="entry name" value="PP-bd_ACP"/>
</dbReference>
<dbReference type="InterPro" id="IPR036291">
    <property type="entry name" value="NAD(P)-bd_dom_sf"/>
</dbReference>
<dbReference type="Pfam" id="PF00550">
    <property type="entry name" value="PP-binding"/>
    <property type="match status" value="3"/>
</dbReference>
<comment type="cofactor">
    <cofactor evidence="1">
        <name>pantetheine 4'-phosphate</name>
        <dbReference type="ChEBI" id="CHEBI:47942"/>
    </cofactor>
</comment>
<dbReference type="SMART" id="SM00825">
    <property type="entry name" value="PKS_KS"/>
    <property type="match status" value="3"/>
</dbReference>
<dbReference type="InterPro" id="IPR013968">
    <property type="entry name" value="PKS_KR"/>
</dbReference>
<dbReference type="Pfam" id="PF00698">
    <property type="entry name" value="Acyl_transf_1"/>
    <property type="match status" value="3"/>
</dbReference>
<dbReference type="RefSeq" id="WP_344659923.1">
    <property type="nucleotide sequence ID" value="NZ_BAAAQM010000034.1"/>
</dbReference>
<evidence type="ECO:0000313" key="11">
    <source>
        <dbReference type="Proteomes" id="UP001499854"/>
    </source>
</evidence>
<dbReference type="Gene3D" id="3.40.50.720">
    <property type="entry name" value="NAD(P)-binding Rossmann-like Domain"/>
    <property type="match status" value="3"/>
</dbReference>
<feature type="domain" description="Ketosynthase family 3 (KS3)" evidence="9">
    <location>
        <begin position="1605"/>
        <end position="2030"/>
    </location>
</feature>
<keyword evidence="2" id="KW-0596">Phosphopantetheine</keyword>
<evidence type="ECO:0000256" key="4">
    <source>
        <dbReference type="ARBA" id="ARBA00022679"/>
    </source>
</evidence>
<accession>A0ABN2SDZ4</accession>
<dbReference type="SUPFAM" id="SSF53901">
    <property type="entry name" value="Thiolase-like"/>
    <property type="match status" value="3"/>
</dbReference>
<dbReference type="PROSITE" id="PS52004">
    <property type="entry name" value="KS3_2"/>
    <property type="match status" value="3"/>
</dbReference>
<keyword evidence="7" id="KW-0012">Acyltransferase</keyword>
<dbReference type="PROSITE" id="PS00012">
    <property type="entry name" value="PHOSPHOPANTETHEINE"/>
    <property type="match status" value="3"/>
</dbReference>
<dbReference type="Pfam" id="PF08659">
    <property type="entry name" value="KR"/>
    <property type="match status" value="3"/>
</dbReference>
<dbReference type="Proteomes" id="UP001499854">
    <property type="component" value="Unassembled WGS sequence"/>
</dbReference>
<dbReference type="InterPro" id="IPR015083">
    <property type="entry name" value="NorB/c/GfsB-D-like_docking"/>
</dbReference>
<dbReference type="InterPro" id="IPR036736">
    <property type="entry name" value="ACP-like_sf"/>
</dbReference>
<keyword evidence="4" id="KW-0808">Transferase</keyword>
<dbReference type="Gene3D" id="3.40.366.10">
    <property type="entry name" value="Malonyl-Coenzyme A Acyl Carrier Protein, domain 2"/>
    <property type="match status" value="3"/>
</dbReference>
<name>A0ABN2SDZ4_9ACTN</name>
<dbReference type="SMART" id="SM00823">
    <property type="entry name" value="PKS_PP"/>
    <property type="match status" value="3"/>
</dbReference>
<dbReference type="SUPFAM" id="SSF55048">
    <property type="entry name" value="Probable ACP-binding domain of malonyl-CoA ACP transacylase"/>
    <property type="match status" value="3"/>
</dbReference>
<evidence type="ECO:0000259" key="9">
    <source>
        <dbReference type="PROSITE" id="PS52004"/>
    </source>
</evidence>
<dbReference type="InterPro" id="IPR001227">
    <property type="entry name" value="Ac_transferase_dom_sf"/>
</dbReference>
<dbReference type="EMBL" id="BAAAQM010000034">
    <property type="protein sequence ID" value="GAA1985080.1"/>
    <property type="molecule type" value="Genomic_DNA"/>
</dbReference>
<feature type="domain" description="Carrier" evidence="8">
    <location>
        <begin position="1513"/>
        <end position="1588"/>
    </location>
</feature>
<dbReference type="SMART" id="SM00822">
    <property type="entry name" value="PKS_KR"/>
    <property type="match status" value="3"/>
</dbReference>
<dbReference type="InterPro" id="IPR014043">
    <property type="entry name" value="Acyl_transferase_dom"/>
</dbReference>
<evidence type="ECO:0000313" key="10">
    <source>
        <dbReference type="EMBL" id="GAA1985080.1"/>
    </source>
</evidence>
<dbReference type="InterPro" id="IPR014031">
    <property type="entry name" value="Ketoacyl_synth_C"/>
</dbReference>
<dbReference type="Gene3D" id="6.10.140.1830">
    <property type="match status" value="3"/>
</dbReference>
<evidence type="ECO:0000256" key="6">
    <source>
        <dbReference type="ARBA" id="ARBA00023268"/>
    </source>
</evidence>
<dbReference type="InterPro" id="IPR050091">
    <property type="entry name" value="PKS_NRPS_Biosynth_Enz"/>
</dbReference>
<dbReference type="Gene3D" id="3.30.70.3290">
    <property type="match status" value="3"/>
</dbReference>
<feature type="domain" description="Ketosynthase family 3 (KS3)" evidence="9">
    <location>
        <begin position="3150"/>
        <end position="3576"/>
    </location>
</feature>
<dbReference type="InterPro" id="IPR016035">
    <property type="entry name" value="Acyl_Trfase/lysoPLipase"/>
</dbReference>
<dbReference type="PROSITE" id="PS50075">
    <property type="entry name" value="CARRIER"/>
    <property type="match status" value="3"/>
</dbReference>
<dbReference type="Pfam" id="PF02801">
    <property type="entry name" value="Ketoacyl-synt_C"/>
    <property type="match status" value="3"/>
</dbReference>
<gene>
    <name evidence="10" type="ORF">GCM10009838_54040</name>
</gene>
<feature type="domain" description="Ketosynthase family 3 (KS3)" evidence="9">
    <location>
        <begin position="33"/>
        <end position="459"/>
    </location>
</feature>
<dbReference type="InterPro" id="IPR016039">
    <property type="entry name" value="Thiolase-like"/>
</dbReference>